<keyword evidence="4 8" id="KW-0812">Transmembrane</keyword>
<dbReference type="GO" id="GO:0015344">
    <property type="term" value="F:siderophore uptake transmembrane transporter activity"/>
    <property type="evidence" value="ECO:0007669"/>
    <property type="project" value="TreeGrafter"/>
</dbReference>
<keyword evidence="2 8" id="KW-0813">Transport</keyword>
<dbReference type="NCBIfam" id="TIGR04056">
    <property type="entry name" value="OMP_RagA_SusC"/>
    <property type="match status" value="1"/>
</dbReference>
<name>A0A7D4QBK8_9SPHI</name>
<dbReference type="Pfam" id="PF07715">
    <property type="entry name" value="Plug"/>
    <property type="match status" value="1"/>
</dbReference>
<evidence type="ECO:0000256" key="7">
    <source>
        <dbReference type="ARBA" id="ARBA00023237"/>
    </source>
</evidence>
<dbReference type="InterPro" id="IPR036942">
    <property type="entry name" value="Beta-barrel_TonB_sf"/>
</dbReference>
<dbReference type="PANTHER" id="PTHR30069">
    <property type="entry name" value="TONB-DEPENDENT OUTER MEMBRANE RECEPTOR"/>
    <property type="match status" value="1"/>
</dbReference>
<evidence type="ECO:0000256" key="3">
    <source>
        <dbReference type="ARBA" id="ARBA00022452"/>
    </source>
</evidence>
<dbReference type="InterPro" id="IPR023997">
    <property type="entry name" value="TonB-dep_OMP_SusC/RagA_CS"/>
</dbReference>
<dbReference type="InterPro" id="IPR037066">
    <property type="entry name" value="Plug_dom_sf"/>
</dbReference>
<feature type="domain" description="TonB-dependent receptor plug" evidence="11">
    <location>
        <begin position="155"/>
        <end position="255"/>
    </location>
</feature>
<comment type="subcellular location">
    <subcellularLocation>
        <location evidence="1 8">Cell outer membrane</location>
        <topology evidence="1 8">Multi-pass membrane protein</topology>
    </subcellularLocation>
</comment>
<dbReference type="InterPro" id="IPR023996">
    <property type="entry name" value="TonB-dep_OMP_SusC/RagA"/>
</dbReference>
<evidence type="ECO:0000256" key="10">
    <source>
        <dbReference type="SAM" id="Phobius"/>
    </source>
</evidence>
<keyword evidence="7 8" id="KW-0998">Cell outer membrane</keyword>
<comment type="similarity">
    <text evidence="8">Belongs to the TonB-dependent receptor family.</text>
</comment>
<sequence length="1095" mass="121275">MKPVSQDHSTKAWQTTSKAPHLCPPEFTGRPYALPLNRFKQSLILAMSFVVALLLSASVYAQNSRSIRGTVTDEKDVAMPGVSVTIKGTTTGTMTDASGRFTINAATGQTLVISMVGYTPFQVVVSNQTMVNAKLSPTASSLNEVVVVGYGQQTKASVTSAISSVSNADIVTTKNENIMNSLAGKVPGLRVVQNTGEPGAFANNFDIRGFGSPLIVIDGIPRPDIARVDPNDVESISVLKDASAAVYGVRAANGVILITTKKGKMGAPELTYTGFYGLQSPINFGKATNAQDYMVLFNEQQVHNRGGNGIRGNRQFTDAQIAEYVNGTKQSTDWVDAVMRPNVPEQQHNLSASGGTDKTSYYISGGYTGQDGILRSGDLTYNKYNFRSNLSTKIANNLKFDLNLSGTMERTVRPNPTNGTYWVIRSAWYTLPTAPLYANNTPPYYYAVPNPPLQAVAQSEIDASGYYNVNNKWFQSAANLTYDVPFVKGLSLKGLYSFDFVLNDNKYYYKAYNEYDYDTTTGAYVVKNTQGSPSTLRREMYEYPTSLGQFWLSYSRSFNNTHNVSGSLIYEESTRSGDNFFAQRELTLQVDQLFAGNSTNQQGNMSQSQSNAFTYKTAAYIGNFTYDFKSRYFAKFAFRYDGSSRFAAERQWGFFPDAEAGWRLSEEPFFKAIKPLSFITNLKFRGSYGILGDDSASSYQFLTGYNYPFSGNAMLQPGGSVFGSTFVSALQSKGIANPGITWYKAKTFDIGADFEAWSGKLGITFDYFRRDRSGLLANQLNSLADVVGASLPQQNLNSDRTEGFDFDISTRNHIGAFGYNLKGTMGFARIMNLTYVSAQLGNSYLNWSQRDGNNFGTGANRYTNIYFGLNRNGQFENYQAIENSPFFVPRNTTVGDYRYTDWNGDGQINADDYHPFATVGLPVMTFGLNVGLSYKNFDLNALFQGAAMVTSSAFEQAQQPLWAGGNALTKFLDRWHPTDPNADPYSPSTQWTQGYYSYTGTYAVTNSEWNTFNASYVRLKNIEVGYSLPKKLLGHIGVKGIRVFFNGYNLLTFTGLKYTDPEHPEFTSQFTRSSNQYDYAYPLTKTYIFGLTAKF</sequence>
<evidence type="ECO:0000313" key="12">
    <source>
        <dbReference type="EMBL" id="QKJ30584.1"/>
    </source>
</evidence>
<dbReference type="KEGG" id="mmab:HQ865_12725"/>
<keyword evidence="5" id="KW-0732">Signal</keyword>
<keyword evidence="3 8" id="KW-1134">Transmembrane beta strand</keyword>
<dbReference type="AlphaFoldDB" id="A0A7D4QBK8"/>
<dbReference type="PROSITE" id="PS52016">
    <property type="entry name" value="TONB_DEPENDENT_REC_3"/>
    <property type="match status" value="1"/>
</dbReference>
<keyword evidence="13" id="KW-1185">Reference proteome</keyword>
<dbReference type="SUPFAM" id="SSF49464">
    <property type="entry name" value="Carboxypeptidase regulatory domain-like"/>
    <property type="match status" value="1"/>
</dbReference>
<feature type="region of interest" description="Disordered" evidence="9">
    <location>
        <begin position="1"/>
        <end position="20"/>
    </location>
</feature>
<dbReference type="Gene3D" id="2.170.130.10">
    <property type="entry name" value="TonB-dependent receptor, plug domain"/>
    <property type="match status" value="1"/>
</dbReference>
<dbReference type="PANTHER" id="PTHR30069:SF29">
    <property type="entry name" value="HEMOGLOBIN AND HEMOGLOBIN-HAPTOGLOBIN-BINDING PROTEIN 1-RELATED"/>
    <property type="match status" value="1"/>
</dbReference>
<dbReference type="GO" id="GO:0044718">
    <property type="term" value="P:siderophore transmembrane transport"/>
    <property type="evidence" value="ECO:0007669"/>
    <property type="project" value="TreeGrafter"/>
</dbReference>
<gene>
    <name evidence="12" type="ORF">HQ865_12725</name>
</gene>
<dbReference type="GO" id="GO:0009279">
    <property type="term" value="C:cell outer membrane"/>
    <property type="evidence" value="ECO:0007669"/>
    <property type="project" value="UniProtKB-SubCell"/>
</dbReference>
<accession>A0A7D4QBK8</accession>
<dbReference type="InterPro" id="IPR012910">
    <property type="entry name" value="Plug_dom"/>
</dbReference>
<evidence type="ECO:0000256" key="6">
    <source>
        <dbReference type="ARBA" id="ARBA00023136"/>
    </source>
</evidence>
<evidence type="ECO:0000256" key="2">
    <source>
        <dbReference type="ARBA" id="ARBA00022448"/>
    </source>
</evidence>
<dbReference type="Pfam" id="PF13715">
    <property type="entry name" value="CarbopepD_reg_2"/>
    <property type="match status" value="1"/>
</dbReference>
<dbReference type="InterPro" id="IPR008969">
    <property type="entry name" value="CarboxyPept-like_regulatory"/>
</dbReference>
<organism evidence="12 13">
    <name type="scientific">Mucilaginibacter mali</name>
    <dbReference type="NCBI Taxonomy" id="2740462"/>
    <lineage>
        <taxon>Bacteria</taxon>
        <taxon>Pseudomonadati</taxon>
        <taxon>Bacteroidota</taxon>
        <taxon>Sphingobacteriia</taxon>
        <taxon>Sphingobacteriales</taxon>
        <taxon>Sphingobacteriaceae</taxon>
        <taxon>Mucilaginibacter</taxon>
    </lineage>
</organism>
<keyword evidence="12" id="KW-0675">Receptor</keyword>
<dbReference type="FunFam" id="2.170.130.10:FF:000003">
    <property type="entry name" value="SusC/RagA family TonB-linked outer membrane protein"/>
    <property type="match status" value="1"/>
</dbReference>
<dbReference type="InterPro" id="IPR039426">
    <property type="entry name" value="TonB-dep_rcpt-like"/>
</dbReference>
<dbReference type="RefSeq" id="WP_173415258.1">
    <property type="nucleotide sequence ID" value="NZ_CP054139.1"/>
</dbReference>
<protein>
    <submittedName>
        <fullName evidence="12">TonB-dependent receptor</fullName>
    </submittedName>
</protein>
<dbReference type="Gene3D" id="2.40.170.20">
    <property type="entry name" value="TonB-dependent receptor, beta-barrel domain"/>
    <property type="match status" value="1"/>
</dbReference>
<evidence type="ECO:0000256" key="4">
    <source>
        <dbReference type="ARBA" id="ARBA00022692"/>
    </source>
</evidence>
<dbReference type="Proteomes" id="UP000505355">
    <property type="component" value="Chromosome"/>
</dbReference>
<dbReference type="Gene3D" id="2.60.40.1120">
    <property type="entry name" value="Carboxypeptidase-like, regulatory domain"/>
    <property type="match status" value="1"/>
</dbReference>
<dbReference type="EMBL" id="CP054139">
    <property type="protein sequence ID" value="QKJ30584.1"/>
    <property type="molecule type" value="Genomic_DNA"/>
</dbReference>
<keyword evidence="6 8" id="KW-0472">Membrane</keyword>
<feature type="transmembrane region" description="Helical" evidence="10">
    <location>
        <begin position="43"/>
        <end position="61"/>
    </location>
</feature>
<keyword evidence="10" id="KW-1133">Transmembrane helix</keyword>
<dbReference type="SUPFAM" id="SSF56935">
    <property type="entry name" value="Porins"/>
    <property type="match status" value="1"/>
</dbReference>
<evidence type="ECO:0000313" key="13">
    <source>
        <dbReference type="Proteomes" id="UP000505355"/>
    </source>
</evidence>
<reference evidence="12 13" key="1">
    <citation type="submission" date="2020-05" db="EMBL/GenBank/DDBJ databases">
        <title>Mucilaginibacter mali sp. nov.</title>
        <authorList>
            <person name="Kim H.S."/>
            <person name="Lee K.C."/>
            <person name="Suh M.K."/>
            <person name="Kim J.-S."/>
            <person name="Han K.-I."/>
            <person name="Eom M.K."/>
            <person name="Shin Y.K."/>
            <person name="Lee J.-S."/>
        </authorList>
    </citation>
    <scope>NUCLEOTIDE SEQUENCE [LARGE SCALE GENOMIC DNA]</scope>
    <source>
        <strain evidence="12 13">G2-14</strain>
    </source>
</reference>
<evidence type="ECO:0000256" key="9">
    <source>
        <dbReference type="SAM" id="MobiDB-lite"/>
    </source>
</evidence>
<evidence type="ECO:0000256" key="1">
    <source>
        <dbReference type="ARBA" id="ARBA00004571"/>
    </source>
</evidence>
<evidence type="ECO:0000256" key="5">
    <source>
        <dbReference type="ARBA" id="ARBA00022729"/>
    </source>
</evidence>
<evidence type="ECO:0000259" key="11">
    <source>
        <dbReference type="Pfam" id="PF07715"/>
    </source>
</evidence>
<proteinExistence type="inferred from homology"/>
<evidence type="ECO:0000256" key="8">
    <source>
        <dbReference type="PROSITE-ProRule" id="PRU01360"/>
    </source>
</evidence>
<dbReference type="NCBIfam" id="TIGR04057">
    <property type="entry name" value="SusC_RagA_signa"/>
    <property type="match status" value="1"/>
</dbReference>